<evidence type="ECO:0000259" key="14">
    <source>
        <dbReference type="Pfam" id="PF07715"/>
    </source>
</evidence>
<dbReference type="InterPro" id="IPR039426">
    <property type="entry name" value="TonB-dep_rcpt-like"/>
</dbReference>
<dbReference type="GO" id="GO:0044718">
    <property type="term" value="P:siderophore transmembrane transport"/>
    <property type="evidence" value="ECO:0007669"/>
    <property type="project" value="TreeGrafter"/>
</dbReference>
<dbReference type="GO" id="GO:0015344">
    <property type="term" value="F:siderophore uptake transmembrane transporter activity"/>
    <property type="evidence" value="ECO:0007669"/>
    <property type="project" value="TreeGrafter"/>
</dbReference>
<comment type="similarity">
    <text evidence="10 11">Belongs to the TonB-dependent receptor family.</text>
</comment>
<keyword evidence="4 10" id="KW-0812">Transmembrane</keyword>
<dbReference type="PROSITE" id="PS52016">
    <property type="entry name" value="TONB_DEPENDENT_REC_3"/>
    <property type="match status" value="1"/>
</dbReference>
<evidence type="ECO:0000313" key="15">
    <source>
        <dbReference type="EMBL" id="TXD95625.1"/>
    </source>
</evidence>
<keyword evidence="16" id="KW-1185">Reference proteome</keyword>
<dbReference type="PANTHER" id="PTHR30069:SF29">
    <property type="entry name" value="HEMOGLOBIN AND HEMOGLOBIN-HAPTOGLOBIN-BINDING PROTEIN 1-RELATED"/>
    <property type="match status" value="1"/>
</dbReference>
<dbReference type="OrthoDB" id="9764669at2"/>
<dbReference type="InterPro" id="IPR000531">
    <property type="entry name" value="Beta-barrel_TonB"/>
</dbReference>
<evidence type="ECO:0000256" key="4">
    <source>
        <dbReference type="ARBA" id="ARBA00022692"/>
    </source>
</evidence>
<proteinExistence type="inferred from homology"/>
<comment type="caution">
    <text evidence="15">The sequence shown here is derived from an EMBL/GenBank/DDBJ whole genome shotgun (WGS) entry which is preliminary data.</text>
</comment>
<evidence type="ECO:0000259" key="13">
    <source>
        <dbReference type="Pfam" id="PF00593"/>
    </source>
</evidence>
<dbReference type="GO" id="GO:0009279">
    <property type="term" value="C:cell outer membrane"/>
    <property type="evidence" value="ECO:0007669"/>
    <property type="project" value="UniProtKB-SubCell"/>
</dbReference>
<evidence type="ECO:0000256" key="8">
    <source>
        <dbReference type="ARBA" id="ARBA00023170"/>
    </source>
</evidence>
<dbReference type="RefSeq" id="WP_146928337.1">
    <property type="nucleotide sequence ID" value="NZ_CBCSHZ010000002.1"/>
</dbReference>
<comment type="subcellular location">
    <subcellularLocation>
        <location evidence="1 10">Cell outer membrane</location>
        <topology evidence="1 10">Multi-pass membrane protein</topology>
    </subcellularLocation>
</comment>
<gene>
    <name evidence="15" type="ORF">ES724_00915</name>
</gene>
<evidence type="ECO:0000313" key="16">
    <source>
        <dbReference type="Proteomes" id="UP000321367"/>
    </source>
</evidence>
<keyword evidence="7 10" id="KW-0472">Membrane</keyword>
<evidence type="ECO:0000256" key="9">
    <source>
        <dbReference type="ARBA" id="ARBA00023237"/>
    </source>
</evidence>
<dbReference type="Pfam" id="PF00593">
    <property type="entry name" value="TonB_dep_Rec_b-barrel"/>
    <property type="match status" value="1"/>
</dbReference>
<dbReference type="SUPFAM" id="SSF56935">
    <property type="entry name" value="Porins"/>
    <property type="match status" value="1"/>
</dbReference>
<dbReference type="Proteomes" id="UP000321367">
    <property type="component" value="Unassembled WGS sequence"/>
</dbReference>
<keyword evidence="5 12" id="KW-0732">Signal</keyword>
<keyword evidence="9 10" id="KW-0998">Cell outer membrane</keyword>
<feature type="signal peptide" evidence="12">
    <location>
        <begin position="1"/>
        <end position="20"/>
    </location>
</feature>
<dbReference type="InterPro" id="IPR036942">
    <property type="entry name" value="Beta-barrel_TonB_sf"/>
</dbReference>
<dbReference type="AlphaFoldDB" id="A0A5C6ZXH7"/>
<name>A0A5C6ZXH7_9FLAO</name>
<evidence type="ECO:0000256" key="5">
    <source>
        <dbReference type="ARBA" id="ARBA00022729"/>
    </source>
</evidence>
<dbReference type="InterPro" id="IPR012910">
    <property type="entry name" value="Plug_dom"/>
</dbReference>
<evidence type="ECO:0000256" key="12">
    <source>
        <dbReference type="SAM" id="SignalP"/>
    </source>
</evidence>
<keyword evidence="6 11" id="KW-0798">TonB box</keyword>
<evidence type="ECO:0000256" key="2">
    <source>
        <dbReference type="ARBA" id="ARBA00022448"/>
    </source>
</evidence>
<dbReference type="InterPro" id="IPR037066">
    <property type="entry name" value="Plug_dom_sf"/>
</dbReference>
<dbReference type="Gene3D" id="2.40.170.20">
    <property type="entry name" value="TonB-dependent receptor, beta-barrel domain"/>
    <property type="match status" value="1"/>
</dbReference>
<dbReference type="Pfam" id="PF07715">
    <property type="entry name" value="Plug"/>
    <property type="match status" value="1"/>
</dbReference>
<evidence type="ECO:0000256" key="3">
    <source>
        <dbReference type="ARBA" id="ARBA00022452"/>
    </source>
</evidence>
<organism evidence="15 16">
    <name type="scientific">Gillisia hiemivivida</name>
    <dbReference type="NCBI Taxonomy" id="291190"/>
    <lineage>
        <taxon>Bacteria</taxon>
        <taxon>Pseudomonadati</taxon>
        <taxon>Bacteroidota</taxon>
        <taxon>Flavobacteriia</taxon>
        <taxon>Flavobacteriales</taxon>
        <taxon>Flavobacteriaceae</taxon>
        <taxon>Gillisia</taxon>
    </lineage>
</organism>
<evidence type="ECO:0000256" key="11">
    <source>
        <dbReference type="RuleBase" id="RU003357"/>
    </source>
</evidence>
<evidence type="ECO:0000256" key="1">
    <source>
        <dbReference type="ARBA" id="ARBA00004571"/>
    </source>
</evidence>
<protein>
    <submittedName>
        <fullName evidence="15">TonB-dependent receptor</fullName>
    </submittedName>
</protein>
<dbReference type="EMBL" id="VORY01000001">
    <property type="protein sequence ID" value="TXD95625.1"/>
    <property type="molecule type" value="Genomic_DNA"/>
</dbReference>
<keyword evidence="2 10" id="KW-0813">Transport</keyword>
<feature type="domain" description="TonB-dependent receptor plug" evidence="14">
    <location>
        <begin position="111"/>
        <end position="219"/>
    </location>
</feature>
<sequence length="800" mass="90067">MRFYFTALFVFLLTFSAIQAQEILILDKDSEKPLVNVAIYNTSKSKNSITNIDGKADISKFSRDETLVFQHVSHLEKRMLKSEIKSNKVYLIEDENMLQEVVLSVAKFEQDKKDIPQQIVSITSEEIAFSNSQTSADLLESTGSVYVQKSQLGGGSPMIRGFSTNRLLIAVDGVRMNTAIFRSGNVQNIISIDPLAVERAEVILGPGSVVYGSDAIGGVMNFYTLKPSYSLNGGTSFNANAYTRYATANEEKTAHADFNIGLEKWAFLSSVSYSDFGNLKMGSHGPEEFLRPEYVTRINGEDRIVRNKDPKVQVPTGYDQINLLQKVAFMPNKTWDFSLGLIYSETSNYSRYDRLVQKRDGNLKYGEWYYGPQKWFSGNFSINKKGNGKVYDKLQFTAAYQNFEESRFDRKFDDETLYINTENVDAYSANLDFENNFGDNKLFYGVEYVLDEVNSTGKTRNILTNAEGGNPSRYPDGSTWQSLAAYSSYNWKLNEDLNIQSGLRYNHIIIKADFLASVHDFPFDNANINTGALTGSAGLSWRQNGNTEWKLNFSTGFRAPNIDDIGKIFDSEPGAVVIPNPHLKPEYAYNGELGVKWKVFKIITLDLAGFYTYLDDALVRRDYNLDGSTTIEYQGEPSRVQAMQNAASAYVYGFEGGLEVRFSNNLKLLSQITITKGKEEQDDGSKAPLRHAAPLYGNTHLVWTKNKLKLDLFSEYNGSLGFDELAPSEQGKAYLYAVDSNGNPYFAEWYTLNITANYRFSEHWSTTVSIENITDQRYRTYSSGISSAGINFIAAVRYSL</sequence>
<evidence type="ECO:0000256" key="10">
    <source>
        <dbReference type="PROSITE-ProRule" id="PRU01360"/>
    </source>
</evidence>
<evidence type="ECO:0000256" key="6">
    <source>
        <dbReference type="ARBA" id="ARBA00023077"/>
    </source>
</evidence>
<reference evidence="15 16" key="1">
    <citation type="submission" date="2019-08" db="EMBL/GenBank/DDBJ databases">
        <title>Genome sequence of Gillisia hiemivivida IC154 (type strain).</title>
        <authorList>
            <person name="Bowman J.P."/>
        </authorList>
    </citation>
    <scope>NUCLEOTIDE SEQUENCE [LARGE SCALE GENOMIC DNA]</scope>
    <source>
        <strain evidence="15 16">IC154</strain>
    </source>
</reference>
<accession>A0A5C6ZXH7</accession>
<dbReference type="PANTHER" id="PTHR30069">
    <property type="entry name" value="TONB-DEPENDENT OUTER MEMBRANE RECEPTOR"/>
    <property type="match status" value="1"/>
</dbReference>
<feature type="domain" description="TonB-dependent receptor-like beta-barrel" evidence="13">
    <location>
        <begin position="347"/>
        <end position="773"/>
    </location>
</feature>
<dbReference type="CDD" id="cd01347">
    <property type="entry name" value="ligand_gated_channel"/>
    <property type="match status" value="1"/>
</dbReference>
<feature type="chain" id="PRO_5022977709" evidence="12">
    <location>
        <begin position="21"/>
        <end position="800"/>
    </location>
</feature>
<dbReference type="Gene3D" id="2.170.130.10">
    <property type="entry name" value="TonB-dependent receptor, plug domain"/>
    <property type="match status" value="1"/>
</dbReference>
<keyword evidence="8 15" id="KW-0675">Receptor</keyword>
<keyword evidence="3 10" id="KW-1134">Transmembrane beta strand</keyword>
<evidence type="ECO:0000256" key="7">
    <source>
        <dbReference type="ARBA" id="ARBA00023136"/>
    </source>
</evidence>